<dbReference type="Pfam" id="PF12675">
    <property type="entry name" value="DUF3795"/>
    <property type="match status" value="1"/>
</dbReference>
<dbReference type="AlphaFoldDB" id="B1C731"/>
<dbReference type="eggNOG" id="ENOG5032SPU">
    <property type="taxonomic scope" value="Bacteria"/>
</dbReference>
<accession>B1C731</accession>
<keyword evidence="2" id="KW-1185">Reference proteome</keyword>
<dbReference type="HOGENOM" id="CLU_177593_2_0_9"/>
<name>B1C731_9FIRM</name>
<dbReference type="STRING" id="445971.ANASTE_00528"/>
<dbReference type="EMBL" id="ABIL02000005">
    <property type="protein sequence ID" value="EDS72818.1"/>
    <property type="molecule type" value="Genomic_DNA"/>
</dbReference>
<reference evidence="1" key="2">
    <citation type="submission" date="2013-08" db="EMBL/GenBank/DDBJ databases">
        <title>Draft genome sequence of Anaerofustis stercorihominis (DSM 17244).</title>
        <authorList>
            <person name="Sudarsanam P."/>
            <person name="Ley R."/>
            <person name="Guruge J."/>
            <person name="Turnbaugh P.J."/>
            <person name="Mahowald M."/>
            <person name="Liep D."/>
            <person name="Gordon J."/>
        </authorList>
    </citation>
    <scope>NUCLEOTIDE SEQUENCE</scope>
    <source>
        <strain evidence="1">DSM 17244</strain>
    </source>
</reference>
<dbReference type="InterPro" id="IPR024227">
    <property type="entry name" value="DUF3795"/>
</dbReference>
<protein>
    <recommendedName>
        <fullName evidence="3">DUF3795 domain-containing protein</fullName>
    </recommendedName>
</protein>
<organism evidence="1 2">
    <name type="scientific">Anaerofustis stercorihominis DSM 17244</name>
    <dbReference type="NCBI Taxonomy" id="445971"/>
    <lineage>
        <taxon>Bacteria</taxon>
        <taxon>Bacillati</taxon>
        <taxon>Bacillota</taxon>
        <taxon>Clostridia</taxon>
        <taxon>Eubacteriales</taxon>
        <taxon>Eubacteriaceae</taxon>
        <taxon>Anaerofustis</taxon>
    </lineage>
</organism>
<evidence type="ECO:0000313" key="2">
    <source>
        <dbReference type="Proteomes" id="UP000005178"/>
    </source>
</evidence>
<reference evidence="1" key="1">
    <citation type="submission" date="2008-01" db="EMBL/GenBank/DDBJ databases">
        <authorList>
            <person name="Fulton L."/>
            <person name="Clifton S."/>
            <person name="Fulton B."/>
            <person name="Xu J."/>
            <person name="Minx P."/>
            <person name="Pepin K.H."/>
            <person name="Johnson M."/>
            <person name="Thiruvilangam P."/>
            <person name="Bhonagiri V."/>
            <person name="Nash W.E."/>
            <person name="Mardis E.R."/>
            <person name="Wilson R.K."/>
        </authorList>
    </citation>
    <scope>NUCLEOTIDE SEQUENCE [LARGE SCALE GENOMIC DNA]</scope>
    <source>
        <strain evidence="1">DSM 17244</strain>
    </source>
</reference>
<gene>
    <name evidence="1" type="ORF">ANASTE_00528</name>
</gene>
<evidence type="ECO:0008006" key="3">
    <source>
        <dbReference type="Google" id="ProtNLM"/>
    </source>
</evidence>
<proteinExistence type="predicted"/>
<sequence length="61" mass="7163">MEKPFWGGDCHVKKCAEDKDYHHCGECKDFPCEVVSTMGTEMGFDPKPRLDNLKKWRDEEK</sequence>
<dbReference type="Proteomes" id="UP000005178">
    <property type="component" value="Unassembled WGS sequence"/>
</dbReference>
<evidence type="ECO:0000313" key="1">
    <source>
        <dbReference type="EMBL" id="EDS72818.1"/>
    </source>
</evidence>
<comment type="caution">
    <text evidence="1">The sequence shown here is derived from an EMBL/GenBank/DDBJ whole genome shotgun (WGS) entry which is preliminary data.</text>
</comment>